<evidence type="ECO:0000259" key="4">
    <source>
        <dbReference type="PROSITE" id="PS51088"/>
    </source>
</evidence>
<protein>
    <recommendedName>
        <fullName evidence="4">TEA domain-containing protein</fullName>
    </recommendedName>
</protein>
<feature type="region of interest" description="Disordered" evidence="3">
    <location>
        <begin position="343"/>
        <end position="374"/>
    </location>
</feature>
<keyword evidence="6" id="KW-1185">Reference proteome</keyword>
<evidence type="ECO:0000313" key="5">
    <source>
        <dbReference type="EMBL" id="KAL0071437.1"/>
    </source>
</evidence>
<accession>A0ABR3ADI5</accession>
<dbReference type="EMBL" id="JBBXMP010000003">
    <property type="protein sequence ID" value="KAL0071437.1"/>
    <property type="molecule type" value="Genomic_DNA"/>
</dbReference>
<name>A0ABR3ADI5_9AGAR</name>
<reference evidence="5 6" key="1">
    <citation type="submission" date="2024-05" db="EMBL/GenBank/DDBJ databases">
        <title>A draft genome resource for the thread blight pathogen Marasmius tenuissimus strain MS-2.</title>
        <authorList>
            <person name="Yulfo-Soto G.E."/>
            <person name="Baruah I.K."/>
            <person name="Amoako-Attah I."/>
            <person name="Bukari Y."/>
            <person name="Meinhardt L.W."/>
            <person name="Bailey B.A."/>
            <person name="Cohen S.P."/>
        </authorList>
    </citation>
    <scope>NUCLEOTIDE SEQUENCE [LARGE SCALE GENOMIC DNA]</scope>
    <source>
        <strain evidence="5 6">MS-2</strain>
    </source>
</reference>
<feature type="compositionally biased region" description="Low complexity" evidence="3">
    <location>
        <begin position="425"/>
        <end position="445"/>
    </location>
</feature>
<proteinExistence type="inferred from homology"/>
<dbReference type="Proteomes" id="UP001437256">
    <property type="component" value="Unassembled WGS sequence"/>
</dbReference>
<sequence>MSPPKSTLTPQRKHRKLLKDGSGSEVWPEHIEAIFVDGLRAYWESPWATYSGGRSRWRNQYLVEFLHGKGIVRSKKQVASHLQVLRNMWKGEPEYHLVAGADEQLNQSSPSHPESDSSSSTPNSLISLSLPSSPPTSVNNSPSQELNHLLPPTFPRRATALTLSAQHMTPFHVKIDGLLPPQSSSSSPPPPAVIKLRLSIPPNASSSLPALQGFAASVFFSGAGPSIGGRCITKVYVDGAKQSQVNEALVPSPVKREDAELEMYLPDSTLSSCRWMDHTKRAGITQEISLDGQPVLYLVYDVDRNTDFPGVQIVKYQRYSAAAAAPPKRSRSTSITRQVQHPYYQQQAPPPPSSNYTWGTTPSSSNSAPLFQLSSSPTTDSYNNFYTTESSPPFMALESPPMNAHQLQQFSSSPPPPQFMGSSAYSQYQQMGSSYQQQHQHQQHQPVYNYS</sequence>
<feature type="domain" description="TEA" evidence="4">
    <location>
        <begin position="20"/>
        <end position="92"/>
    </location>
</feature>
<dbReference type="Gene3D" id="6.10.20.40">
    <property type="entry name" value="TEA/ATTS domain"/>
    <property type="match status" value="1"/>
</dbReference>
<comment type="caution">
    <text evidence="5">The sequence shown here is derived from an EMBL/GenBank/DDBJ whole genome shotgun (WGS) entry which is preliminary data.</text>
</comment>
<feature type="region of interest" description="Disordered" evidence="3">
    <location>
        <begin position="105"/>
        <end position="151"/>
    </location>
</feature>
<feature type="compositionally biased region" description="Polar residues" evidence="3">
    <location>
        <begin position="1"/>
        <end position="10"/>
    </location>
</feature>
<dbReference type="PROSITE" id="PS51088">
    <property type="entry name" value="TEA_2"/>
    <property type="match status" value="1"/>
</dbReference>
<evidence type="ECO:0000313" key="6">
    <source>
        <dbReference type="Proteomes" id="UP001437256"/>
    </source>
</evidence>
<feature type="DNA-binding region" description="TEA" evidence="2">
    <location>
        <begin position="20"/>
        <end position="92"/>
    </location>
</feature>
<gene>
    <name evidence="5" type="ORF">AAF712_001294</name>
</gene>
<evidence type="ECO:0000256" key="1">
    <source>
        <dbReference type="ARBA" id="ARBA00008421"/>
    </source>
</evidence>
<feature type="compositionally biased region" description="Low complexity" evidence="3">
    <location>
        <begin position="108"/>
        <end position="143"/>
    </location>
</feature>
<dbReference type="Pfam" id="PF01285">
    <property type="entry name" value="TEA"/>
    <property type="match status" value="1"/>
</dbReference>
<organism evidence="5 6">
    <name type="scientific">Marasmius tenuissimus</name>
    <dbReference type="NCBI Taxonomy" id="585030"/>
    <lineage>
        <taxon>Eukaryota</taxon>
        <taxon>Fungi</taxon>
        <taxon>Dikarya</taxon>
        <taxon>Basidiomycota</taxon>
        <taxon>Agaricomycotina</taxon>
        <taxon>Agaricomycetes</taxon>
        <taxon>Agaricomycetidae</taxon>
        <taxon>Agaricales</taxon>
        <taxon>Marasmiineae</taxon>
        <taxon>Marasmiaceae</taxon>
        <taxon>Marasmius</taxon>
    </lineage>
</organism>
<feature type="region of interest" description="Disordered" evidence="3">
    <location>
        <begin position="393"/>
        <end position="451"/>
    </location>
</feature>
<dbReference type="InterPro" id="IPR038096">
    <property type="entry name" value="TEA/ATTS_sf"/>
</dbReference>
<comment type="similarity">
    <text evidence="1">Belongs to the TEC1 family.</text>
</comment>
<evidence type="ECO:0000256" key="2">
    <source>
        <dbReference type="PROSITE-ProRule" id="PRU00505"/>
    </source>
</evidence>
<dbReference type="InterPro" id="IPR000818">
    <property type="entry name" value="TEA/ATTS_dom"/>
</dbReference>
<feature type="region of interest" description="Disordered" evidence="3">
    <location>
        <begin position="1"/>
        <end position="21"/>
    </location>
</feature>
<evidence type="ECO:0000256" key="3">
    <source>
        <dbReference type="SAM" id="MobiDB-lite"/>
    </source>
</evidence>
<feature type="compositionally biased region" description="Polar residues" evidence="3">
    <location>
        <begin position="354"/>
        <end position="374"/>
    </location>
</feature>